<evidence type="ECO:0008006" key="3">
    <source>
        <dbReference type="Google" id="ProtNLM"/>
    </source>
</evidence>
<comment type="caution">
    <text evidence="1">The sequence shown here is derived from an EMBL/GenBank/DDBJ whole genome shotgun (WGS) entry which is preliminary data.</text>
</comment>
<accession>A0A094LT60</accession>
<dbReference type="EMBL" id="JPEO01000003">
    <property type="protein sequence ID" value="KFZ38348.1"/>
    <property type="molecule type" value="Genomic_DNA"/>
</dbReference>
<evidence type="ECO:0000313" key="1">
    <source>
        <dbReference type="EMBL" id="KFZ38348.1"/>
    </source>
</evidence>
<dbReference type="eggNOG" id="ENOG5031V4J">
    <property type="taxonomic scope" value="Bacteria"/>
</dbReference>
<gene>
    <name evidence="1" type="ORF">HR45_07630</name>
</gene>
<dbReference type="RefSeq" id="WP_037441325.1">
    <property type="nucleotide sequence ID" value="NZ_JPEO01000003.1"/>
</dbReference>
<keyword evidence="2" id="KW-1185">Reference proteome</keyword>
<proteinExistence type="predicted"/>
<sequence length="125" mass="14677">MKDTSKTPDFTHYTPEQRYQYLVEQTKANKELWIIQDDDGCVMLTTDDEDCIPVWPTEAAALQWIKDEWQDCRPLSISLGDWLERWVPGMEDDELFVAVFPLEDDLGVVVPPYELENQFKPKTKH</sequence>
<dbReference type="Pfam" id="PF11042">
    <property type="entry name" value="DUF2750"/>
    <property type="match status" value="1"/>
</dbReference>
<protein>
    <recommendedName>
        <fullName evidence="3">Phage-shock protein</fullName>
    </recommendedName>
</protein>
<dbReference type="InterPro" id="IPR021284">
    <property type="entry name" value="DUF2750"/>
</dbReference>
<evidence type="ECO:0000313" key="2">
    <source>
        <dbReference type="Proteomes" id="UP000029264"/>
    </source>
</evidence>
<reference evidence="1 2" key="1">
    <citation type="submission" date="2014-06" db="EMBL/GenBank/DDBJ databases">
        <title>Shewanella sp. YQH10.</title>
        <authorList>
            <person name="Liu Y."/>
            <person name="Zeng R."/>
        </authorList>
    </citation>
    <scope>NUCLEOTIDE SEQUENCE [LARGE SCALE GENOMIC DNA]</scope>
    <source>
        <strain evidence="1 2">YQH10</strain>
    </source>
</reference>
<name>A0A094LT60_9GAMM</name>
<organism evidence="1 2">
    <name type="scientific">Shewanella mangrovi</name>
    <dbReference type="NCBI Taxonomy" id="1515746"/>
    <lineage>
        <taxon>Bacteria</taxon>
        <taxon>Pseudomonadati</taxon>
        <taxon>Pseudomonadota</taxon>
        <taxon>Gammaproteobacteria</taxon>
        <taxon>Alteromonadales</taxon>
        <taxon>Shewanellaceae</taxon>
        <taxon>Shewanella</taxon>
    </lineage>
</organism>
<dbReference type="OrthoDB" id="2936081at2"/>
<dbReference type="AlphaFoldDB" id="A0A094LT60"/>
<dbReference type="Proteomes" id="UP000029264">
    <property type="component" value="Unassembled WGS sequence"/>
</dbReference>
<dbReference type="STRING" id="1515746.HR45_07630"/>